<feature type="domain" description="Fibronectin type-III" evidence="12">
    <location>
        <begin position="3432"/>
        <end position="3520"/>
    </location>
</feature>
<feature type="domain" description="Fibronectin type-III" evidence="12">
    <location>
        <begin position="1001"/>
        <end position="1086"/>
    </location>
</feature>
<keyword evidence="6" id="KW-0677">Repeat</keyword>
<dbReference type="Gene3D" id="2.60.40.10">
    <property type="entry name" value="Immunoglobulins"/>
    <property type="match status" value="33"/>
</dbReference>
<feature type="region of interest" description="Disordered" evidence="9">
    <location>
        <begin position="2719"/>
        <end position="2749"/>
    </location>
</feature>
<evidence type="ECO:0000313" key="14">
    <source>
        <dbReference type="Proteomes" id="UP000694871"/>
    </source>
</evidence>
<dbReference type="SMART" id="SM00186">
    <property type="entry name" value="FBG"/>
    <property type="match status" value="1"/>
</dbReference>
<feature type="compositionally biased region" description="Acidic residues" evidence="9">
    <location>
        <begin position="2619"/>
        <end position="2632"/>
    </location>
</feature>
<evidence type="ECO:0000256" key="5">
    <source>
        <dbReference type="ARBA" id="ARBA00022729"/>
    </source>
</evidence>
<feature type="chain" id="PRO_5045310518" evidence="10">
    <location>
        <begin position="21"/>
        <end position="3877"/>
    </location>
</feature>
<feature type="domain" description="Fibronectin type-III" evidence="12">
    <location>
        <begin position="3139"/>
        <end position="3233"/>
    </location>
</feature>
<feature type="region of interest" description="Disordered" evidence="9">
    <location>
        <begin position="571"/>
        <end position="606"/>
    </location>
</feature>
<dbReference type="PROSITE" id="PS50853">
    <property type="entry name" value="FN3"/>
    <property type="match status" value="32"/>
</dbReference>
<feature type="domain" description="Fibronectin type-III" evidence="12">
    <location>
        <begin position="1087"/>
        <end position="1177"/>
    </location>
</feature>
<dbReference type="Gene3D" id="2.10.25.10">
    <property type="entry name" value="Laminin"/>
    <property type="match status" value="6"/>
</dbReference>
<dbReference type="PROSITE" id="PS51406">
    <property type="entry name" value="FIBRINOGEN_C_2"/>
    <property type="match status" value="1"/>
</dbReference>
<feature type="domain" description="Fibronectin type-III" evidence="12">
    <location>
        <begin position="1379"/>
        <end position="1471"/>
    </location>
</feature>
<dbReference type="Pfam" id="PF25024">
    <property type="entry name" value="EGF_TEN"/>
    <property type="match status" value="1"/>
</dbReference>
<evidence type="ECO:0000313" key="15">
    <source>
        <dbReference type="RefSeq" id="XP_015263075.1"/>
    </source>
</evidence>
<comment type="similarity">
    <text evidence="2">Belongs to the tenascin family.</text>
</comment>
<evidence type="ECO:0000256" key="6">
    <source>
        <dbReference type="ARBA" id="ARBA00022737"/>
    </source>
</evidence>
<dbReference type="Gene3D" id="3.90.215.10">
    <property type="entry name" value="Gamma Fibrinogen, chain A, domain 1"/>
    <property type="match status" value="1"/>
</dbReference>
<dbReference type="PANTHER" id="PTHR46708:SF3">
    <property type="entry name" value="TENASCIN-X"/>
    <property type="match status" value="1"/>
</dbReference>
<dbReference type="InterPro" id="IPR036116">
    <property type="entry name" value="FN3_sf"/>
</dbReference>
<comment type="subcellular location">
    <subcellularLocation>
        <location evidence="1">Secreted</location>
        <location evidence="1">Extracellular space</location>
        <location evidence="1">Extracellular matrix</location>
    </subcellularLocation>
</comment>
<dbReference type="PROSITE" id="PS50026">
    <property type="entry name" value="EGF_3"/>
    <property type="match status" value="1"/>
</dbReference>
<dbReference type="SMART" id="SM00181">
    <property type="entry name" value="EGF"/>
    <property type="match status" value="6"/>
</dbReference>
<feature type="domain" description="Fibronectin type-III" evidence="12">
    <location>
        <begin position="469"/>
        <end position="560"/>
    </location>
</feature>
<feature type="domain" description="Fibronectin type-III" evidence="12">
    <location>
        <begin position="2744"/>
        <end position="2835"/>
    </location>
</feature>
<dbReference type="Pfam" id="PF00041">
    <property type="entry name" value="fn3"/>
    <property type="match status" value="30"/>
</dbReference>
<keyword evidence="4 8" id="KW-0245">EGF-like domain</keyword>
<feature type="compositionally biased region" description="Polar residues" evidence="9">
    <location>
        <begin position="3555"/>
        <end position="3565"/>
    </location>
</feature>
<dbReference type="PANTHER" id="PTHR46708">
    <property type="entry name" value="TENASCIN"/>
    <property type="match status" value="1"/>
</dbReference>
<feature type="domain" description="Fibrinogen C-terminal" evidence="13">
    <location>
        <begin position="3655"/>
        <end position="3870"/>
    </location>
</feature>
<feature type="domain" description="Fibronectin type-III" evidence="12">
    <location>
        <begin position="2240"/>
        <end position="2339"/>
    </location>
</feature>
<dbReference type="PROSITE" id="PS00022">
    <property type="entry name" value="EGF_1"/>
    <property type="match status" value="3"/>
</dbReference>
<evidence type="ECO:0000256" key="2">
    <source>
        <dbReference type="ARBA" id="ARBA00008673"/>
    </source>
</evidence>
<dbReference type="Pfam" id="PF23106">
    <property type="entry name" value="EGF_Teneurin"/>
    <property type="match status" value="1"/>
</dbReference>
<feature type="domain" description="Fibronectin type-III" evidence="12">
    <location>
        <begin position="3334"/>
        <end position="3431"/>
    </location>
</feature>
<evidence type="ECO:0000256" key="1">
    <source>
        <dbReference type="ARBA" id="ARBA00004498"/>
    </source>
</evidence>
<accession>A0ABM1JNN8</accession>
<feature type="domain" description="Fibronectin type-III" evidence="12">
    <location>
        <begin position="2852"/>
        <end position="2940"/>
    </location>
</feature>
<evidence type="ECO:0000256" key="3">
    <source>
        <dbReference type="ARBA" id="ARBA00022530"/>
    </source>
</evidence>
<keyword evidence="3" id="KW-0964">Secreted</keyword>
<dbReference type="InterPro" id="IPR014716">
    <property type="entry name" value="Fibrinogen_a/b/g_C_1"/>
</dbReference>
<feature type="region of interest" description="Disordered" evidence="9">
    <location>
        <begin position="2326"/>
        <end position="2346"/>
    </location>
</feature>
<feature type="domain" description="Fibronectin type-III" evidence="12">
    <location>
        <begin position="2950"/>
        <end position="3041"/>
    </location>
</feature>
<dbReference type="SMART" id="SM00060">
    <property type="entry name" value="FN3"/>
    <property type="match status" value="32"/>
</dbReference>
<evidence type="ECO:0000259" key="11">
    <source>
        <dbReference type="PROSITE" id="PS50026"/>
    </source>
</evidence>
<dbReference type="Proteomes" id="UP000694871">
    <property type="component" value="Unplaced"/>
</dbReference>
<feature type="domain" description="Fibronectin type-III" evidence="12">
    <location>
        <begin position="803"/>
        <end position="894"/>
    </location>
</feature>
<feature type="domain" description="Fibronectin type-III" evidence="12">
    <location>
        <begin position="2639"/>
        <end position="2729"/>
    </location>
</feature>
<feature type="region of interest" description="Disordered" evidence="9">
    <location>
        <begin position="2611"/>
        <end position="2647"/>
    </location>
</feature>
<evidence type="ECO:0000259" key="12">
    <source>
        <dbReference type="PROSITE" id="PS50853"/>
    </source>
</evidence>
<dbReference type="InterPro" id="IPR000742">
    <property type="entry name" value="EGF"/>
</dbReference>
<feature type="domain" description="Fibronectin type-III" evidence="12">
    <location>
        <begin position="1760"/>
        <end position="1855"/>
    </location>
</feature>
<feature type="domain" description="Fibronectin type-III" evidence="12">
    <location>
        <begin position="1183"/>
        <end position="1272"/>
    </location>
</feature>
<reference evidence="15" key="1">
    <citation type="submission" date="2025-08" db="UniProtKB">
        <authorList>
            <consortium name="RefSeq"/>
        </authorList>
    </citation>
    <scope>IDENTIFICATION</scope>
</reference>
<feature type="domain" description="Fibronectin type-III" evidence="12">
    <location>
        <begin position="2341"/>
        <end position="2430"/>
    </location>
</feature>
<keyword evidence="14" id="KW-1185">Reference proteome</keyword>
<feature type="domain" description="Fibronectin type-III" evidence="12">
    <location>
        <begin position="1952"/>
        <end position="2046"/>
    </location>
</feature>
<feature type="domain" description="Fibronectin type-III" evidence="12">
    <location>
        <begin position="3238"/>
        <end position="3327"/>
    </location>
</feature>
<feature type="domain" description="Fibronectin type-III" evidence="12">
    <location>
        <begin position="1472"/>
        <end position="1563"/>
    </location>
</feature>
<feature type="domain" description="Fibronectin type-III" evidence="12">
    <location>
        <begin position="901"/>
        <end position="992"/>
    </location>
</feature>
<feature type="domain" description="Fibronectin type-III" evidence="12">
    <location>
        <begin position="377"/>
        <end position="468"/>
    </location>
</feature>
<dbReference type="PROSITE" id="PS01186">
    <property type="entry name" value="EGF_2"/>
    <property type="match status" value="3"/>
</dbReference>
<feature type="region of interest" description="Disordered" evidence="9">
    <location>
        <begin position="3548"/>
        <end position="3572"/>
    </location>
</feature>
<dbReference type="InterPro" id="IPR013783">
    <property type="entry name" value="Ig-like_fold"/>
</dbReference>
<proteinExistence type="inferred from homology"/>
<feature type="domain" description="Fibronectin type-III" evidence="12">
    <location>
        <begin position="2530"/>
        <end position="2619"/>
    </location>
</feature>
<evidence type="ECO:0000256" key="7">
    <source>
        <dbReference type="ARBA" id="ARBA00023157"/>
    </source>
</evidence>
<feature type="domain" description="EGF-like" evidence="11">
    <location>
        <begin position="310"/>
        <end position="342"/>
    </location>
</feature>
<dbReference type="InterPro" id="IPR036056">
    <property type="entry name" value="Fibrinogen-like_C"/>
</dbReference>
<feature type="domain" description="Fibronectin type-III" evidence="12">
    <location>
        <begin position="2432"/>
        <end position="2526"/>
    </location>
</feature>
<dbReference type="InterPro" id="IPR050991">
    <property type="entry name" value="ECM_Regulatory_Proteins"/>
</dbReference>
<evidence type="ECO:0000256" key="10">
    <source>
        <dbReference type="SAM" id="SignalP"/>
    </source>
</evidence>
<evidence type="ECO:0000256" key="4">
    <source>
        <dbReference type="ARBA" id="ARBA00022536"/>
    </source>
</evidence>
<feature type="disulfide bond" evidence="8">
    <location>
        <begin position="332"/>
        <end position="341"/>
    </location>
</feature>
<dbReference type="CDD" id="cd00087">
    <property type="entry name" value="FReD"/>
    <property type="match status" value="1"/>
</dbReference>
<feature type="disulfide bond" evidence="8">
    <location>
        <begin position="314"/>
        <end position="324"/>
    </location>
</feature>
<dbReference type="Pfam" id="PF00147">
    <property type="entry name" value="Fibrinogen_C"/>
    <property type="match status" value="1"/>
</dbReference>
<feature type="signal peptide" evidence="10">
    <location>
        <begin position="1"/>
        <end position="20"/>
    </location>
</feature>
<dbReference type="InterPro" id="IPR002181">
    <property type="entry name" value="Fibrinogen_a/b/g_C_dom"/>
</dbReference>
<dbReference type="InterPro" id="IPR002049">
    <property type="entry name" value="LE_dom"/>
</dbReference>
<feature type="domain" description="Fibronectin type-III" evidence="12">
    <location>
        <begin position="3569"/>
        <end position="3660"/>
    </location>
</feature>
<feature type="region of interest" description="Disordered" evidence="9">
    <location>
        <begin position="466"/>
        <end position="487"/>
    </location>
</feature>
<feature type="domain" description="Fibronectin type-III" evidence="12">
    <location>
        <begin position="3047"/>
        <end position="3137"/>
    </location>
</feature>
<dbReference type="SUPFAM" id="SSF49265">
    <property type="entry name" value="Fibronectin type III"/>
    <property type="match status" value="27"/>
</dbReference>
<keyword evidence="3" id="KW-0272">Extracellular matrix</keyword>
<feature type="domain" description="Fibronectin type-III" evidence="12">
    <location>
        <begin position="1662"/>
        <end position="1757"/>
    </location>
</feature>
<comment type="caution">
    <text evidence="8">Lacks conserved residue(s) required for the propagation of feature annotation.</text>
</comment>
<dbReference type="RefSeq" id="XP_015263075.1">
    <property type="nucleotide sequence ID" value="XM_015407589.1"/>
</dbReference>
<dbReference type="SUPFAM" id="SSF56496">
    <property type="entry name" value="Fibrinogen C-terminal domain-like"/>
    <property type="match status" value="1"/>
</dbReference>
<feature type="domain" description="Fibronectin type-III" evidence="12">
    <location>
        <begin position="2149"/>
        <end position="2238"/>
    </location>
</feature>
<keyword evidence="7 8" id="KW-1015">Disulfide bond</keyword>
<dbReference type="GeneID" id="107107308"/>
<sequence length="3877" mass="421287">MGSPPKAILFQLLILSLTVSRRVCVPNPAIPPNATVFSHIYTIKLAGDSEEGEEEDASHALQEARGPPGSSRGGGLYEHTLEGPDQEHVVFTHRINLPPPACGCPPGTEDTQQLLRRLEALENEVRELRETCQAGGSCCSAPASIQASTGQTDTRTLCSHHGSFDLSRCVCECEPGWVGPTCAQPTCPGGCGGPQRGKCVDGHCQCRPGYSGVRCEEPPSCPDDCNDQGRCVDGRCSCFPGYVGPSCADPACPQDCQGHGQCVSGQCVCEPGYSGSDCGTRTCPSNCNRRGECRDGRCVCQPGFVGPACGTKSCPNDCNQRGRCLKGGVCSCHKGYTGSDCGQLACPEDCSGHGKCQQGVCQCHDGYSGDDCSTEIPSIGARVSSRNETSFRLEWSRPETSVDGYEIHVAPVQNHQAGESVRLSSTETAFERKGLEPGKEYTVTIRAEKGQRYGPPVSQTVRTRVAPPRGLRPSGSTEDTLTLHWDPPTARPDGYILSYMPVAAARPSQPPRRLELPAEPESITLENLESRTRYRITLIARQAGESSRPTSVTASTTVPVPSRVIHLYATPSPSSQLKPSIVSSGSEVGKPDHKPHPSHPVSSTTSLSNEFSLKMMVQNISATLSSFNGTLLERLESYVRTTKYPLRSNQTVESVARAIYTYIIRRKPVGFQEMIYERLGEGTDTPTLTNGLQGQSVFSNGYTRTEHTKPAVVVSSPDSLEVSLDGVTKLSDEVVIHYHKTGSQECGELVVPGGTPTAIVTGLTPGTTYYVEIHGVVKGHSSKSYSFVTSTAPAAVPDSEKPTLGTLSVSEVTGNFARLLWDSPTGTFDSFLIQYKDAEGKPKALPVDASSREATVTDLVPSRKYKFNLYGLIGRKRLGPVSTEAFTAPVASEPKTELMAPPSLGELNASEITKDSVRLSWSVPSGSFDSFVVQFKDAEGRAQALPVEGAFHTVTVPGLAPSRRYRFNLYGITNRKRLGPVAKDVTTAAWEEEPLPVPVPVLGDLLVSDATSNSVRLSWSVPAGSFDSFMIQYQDPEGNSQALPVGRDSLEVTVPNLTPSQRYRFNLYAPSQETEERPDGARVVHPSLGELLASNPTSNSVHLSWTVRSGKFDSFQVQFKDAEGKPRAIPLEGDSREVTIPSLSPSHRYKFNLYGVSGRKRYGPISTEALTVSLEERVPVQPSLGELSVSDISSDSVLLSWTIPTGSFDSFLIQFKDAEGKPQVLHMEGNFRQATVPNLAPSRRYKFNLYGVSGRKRSGPISTDATTATSPEVTTERVPVQPSLEQLAASDITGDSLRLSWIVRTGNFDSFLVQYKDAEGKSQSLPVEGAFRTLTIPNLEPSRRYKFHLYGISGNKRLGPLSVDAVTAPPEEVLTPQPSLGELSAFDVTTDSLRLSWGVSTGSFDSFLILYKDVEGRSQSLPVDGGSREVILSNLAPSHRYKFSLYGVSSRKRVGPVSIDVVTASQMAKPTPPLRLGELLADNITPSSLDLSWNVEAGNFDSFIVQYQDAEDQPQALPIDGVLRSFHVHDLAPSHRYKFNLYGISGRKRLGPVFIEAVTAPLPTAPPVQPSLGELSISDVTSDSARLFWTVPTGSFDSFTIQYKDADGRPQALPVDGGSHEVTISSLAPSRRYKFNLYGVSGRKRVGPISTDVVTAPLPTEPPVQPSLGELSVSDITSDSARLSWTVPTGAFDSFTIQYRDAEGQPQALPVDGGSREVTIPNLAPSHRYKFNLHGLSGRKRVGPISADVVTAAAPLPTAPPAQPSLGELSVSDVTSDSARLSWTVPTGTFDSFVIQYKDADGRPQSLPVEGVFREATVSDLAPSRRYKFNLYGVSGRKRLGPLSADTVTAPLPSAPQVQPSLGELSISDVTSDSARLSWTVPTGTFDSFTIQYKDADGRPQALPVEGVFREVTVSSLAPSRRYKFNLYGMSGRKRLGPISADTVTAPLPTAPPVQPSLEEFRVSDVTSDSARLSWTVPAGSFDSFLIQYKDADRQPQALPVDGGSREVTVPNLAPSHRYRFNLYGVSGHKRLGPVSADAVTAPLPTAPPVQPSLEEFRVSDVTSDSAHLSWTVPAGSFDSFLIQYKDADRQPQALPVDGGSREVTVPNLAPSHRYRFNLYGVSGHKRLGPVSADAVTAPLPTAPPVQPSLEEFRVSDVTSDSARLSWTVPAGSFDSFLIQYKDADRQPQALPVDGGSREVTVPNLAPSHRYRFNLYGVSGHKRLGPVSADAVTAPLPTAPPVQPSLEEFRVSDVTSDSARLSWTVPAGSFDSFLIQYKDADRQPQALPVDGGSREVTVPNLVPSHRYKFNLYGVSGHKRLGPVSADAVTAPSPTTTPPQPSLGELSVSDVSTDSARLSWTVPTGTFDSFLVQYKDADGKTQALPIEGGSRETTVPNLLPSRRYKFNLYGVSGQKRLGPISAEAVTASPPQEPPVPPSLGKLSASDIASNSLRLSWSVPTGRFDSFIIQYKDAEGKPQALPAEGAARDVTVPNLVPSRRYKFNLYGLVGRKRLGPISTDATTAPLDAVKPSLGELSVSDVTSDSSRLSWTVPTGSFDSFQIQYKDADGKPQALPVEGGSHEVTITNLAPSRRYKFNLYGVSGRKRLGPISAEATTAAANQEEDETEDEDEDDEGGRRQPRLGELSVSEATSDSVRLSWSVPAGNFDSFLVQYRDAKNNLRDVPVEGDSLEATVPNLTPSHRYRFELYGIFGQERLGPITSDASTAPLASKQEVGDETATPQPQPELGELSVSDVTSNSVRLFWNIPVGIFDSYLVQYKDAEDQPQTLPVGKEIGSVVIYYLVPSYRYTFDLYGISGQRRFGPISATIITAATTPEQEVDAELVQAAGQSVRPSLGDVTVSEVTPDSLLLSWSVREGKFDSFLIQYKDVARKLQVLPVDGAMRSLHLYNLTPSQRYEFSIYGISGHERLGPVSVETVTAPEISRGEAAVQPRLEDLSVSSVTSDSVSLSWTVPAGKFDSILVQYRDAKGKAQVLPVNGDSRNITVPDLVSSRRYKFNLYGIYGRKHLGPISIDAVTESGTQSEEAVQLRLGQLSAGDITPESVLLSWTVQDGHFDSFIIQYYDAEGKPHALPVDGGLRSLRLHDMTPSHRYRFNLYGVSGRKRFGPVFTEAVTGQLQPSVPPRPSLGEISASDVTDTSVRLSWSVASGNFDSFTIQYRDAEGKAQMLRVAGSSRNVTVSNLAPSHRYKFNLYGLAGRKRLGPISTEAITAQMEEPRKHPKLGDLSISEVTKDSVRLSWTTAFGEFDSFLIQYKDAEGRPQSLPADADSRTLVVSGLLPSQKYKFNLYGISGRKQIGPISTDAVTAFPEALSKPVTLLRNLVVSDVTPSTLQLTWEVPEGQCDSFRILYKDSLVGSGKSPPPPKELEVPGAERSAVLRNLAPNKEYSLTLYGIKNGLEVANINTAAWTSGLELDSPRDLRFSDIRETSVMTNWTAPSSRVDRYKISFQPLDGGEPRSISVDGSTLRTVIKGLTPGTSYEVSVMSIRGFEESEPLVGYVTTGSRVSESVPGNRAELRLSGLQLDTEYRASVYGEKEGNRSSPVSATFTTGADGPRNLQASEISARSARLTWLPPRAPPGGYLLSYETPYGETKEITVDASVTSYELQDLFPSSRYQVQVQALRRGTPTAPTSTSFTTGHLTYPFPRDCAEESWNGPRPSRDTTIYLGGDRNRPIQAYCDMQTDGGAWLVFQRRMNGKTDFWRDWQDYATGFGNRSQEFWLGNDALHQLTTSGDYELRVDLRSENESVYALYDSFRVDSPTDYYRLHLGSYSGTAGDAFSYHSGSVFSTRDRDPNRVIIPCAVSYRGAWWYHNCHYANLNGLYANNRDHQGINWFNWKGFEYSIPFTEMKLRPRGFRPLRRV</sequence>
<dbReference type="InterPro" id="IPR003961">
    <property type="entry name" value="FN3_dom"/>
</dbReference>
<organism evidence="14 15">
    <name type="scientific">Gekko japonicus</name>
    <name type="common">Schlegel's Japanese gecko</name>
    <dbReference type="NCBI Taxonomy" id="146911"/>
    <lineage>
        <taxon>Eukaryota</taxon>
        <taxon>Metazoa</taxon>
        <taxon>Chordata</taxon>
        <taxon>Craniata</taxon>
        <taxon>Vertebrata</taxon>
        <taxon>Euteleostomi</taxon>
        <taxon>Lepidosauria</taxon>
        <taxon>Squamata</taxon>
        <taxon>Bifurcata</taxon>
        <taxon>Gekkota</taxon>
        <taxon>Gekkonidae</taxon>
        <taxon>Gekkoninae</taxon>
        <taxon>Gekko</taxon>
    </lineage>
</organism>
<dbReference type="CDD" id="cd00063">
    <property type="entry name" value="FN3"/>
    <property type="match status" value="29"/>
</dbReference>
<name>A0ABM1JNN8_GEKJA</name>
<dbReference type="CDD" id="cd19941">
    <property type="entry name" value="TIL"/>
    <property type="match status" value="1"/>
</dbReference>
<feature type="domain" description="Fibronectin type-III" evidence="12">
    <location>
        <begin position="1566"/>
        <end position="1660"/>
    </location>
</feature>
<feature type="domain" description="Fibronectin type-III" evidence="12">
    <location>
        <begin position="706"/>
        <end position="794"/>
    </location>
</feature>
<feature type="domain" description="Fibronectin type-III" evidence="12">
    <location>
        <begin position="1281"/>
        <end position="1371"/>
    </location>
</feature>
<feature type="domain" description="Fibronectin type-III" evidence="12">
    <location>
        <begin position="2048"/>
        <end position="2145"/>
    </location>
</feature>
<dbReference type="CDD" id="cd00055">
    <property type="entry name" value="EGF_Lam"/>
    <property type="match status" value="1"/>
</dbReference>
<feature type="compositionally biased region" description="Polar residues" evidence="9">
    <location>
        <begin position="571"/>
        <end position="586"/>
    </location>
</feature>
<protein>
    <submittedName>
        <fullName evidence="15">Tenascin-X</fullName>
    </submittedName>
</protein>
<gene>
    <name evidence="15" type="primary">TNXB</name>
</gene>
<feature type="region of interest" description="Disordered" evidence="9">
    <location>
        <begin position="47"/>
        <end position="80"/>
    </location>
</feature>
<dbReference type="InterPro" id="IPR020837">
    <property type="entry name" value="Fibrinogen_CS"/>
</dbReference>
<evidence type="ECO:0000256" key="9">
    <source>
        <dbReference type="SAM" id="MobiDB-lite"/>
    </source>
</evidence>
<keyword evidence="5 10" id="KW-0732">Signal</keyword>
<feature type="domain" description="Fibronectin type-III" evidence="12">
    <location>
        <begin position="1861"/>
        <end position="1950"/>
    </location>
</feature>
<evidence type="ECO:0000259" key="13">
    <source>
        <dbReference type="PROSITE" id="PS51406"/>
    </source>
</evidence>
<evidence type="ECO:0000256" key="8">
    <source>
        <dbReference type="PROSITE-ProRule" id="PRU00076"/>
    </source>
</evidence>
<dbReference type="PROSITE" id="PS00514">
    <property type="entry name" value="FIBRINOGEN_C_1"/>
    <property type="match status" value="1"/>
</dbReference>